<feature type="active site" evidence="7">
    <location>
        <position position="151"/>
    </location>
</feature>
<dbReference type="Pfam" id="PF22698">
    <property type="entry name" value="Semialdhyde_dhC_1"/>
    <property type="match status" value="1"/>
</dbReference>
<dbReference type="Proteomes" id="UP000318509">
    <property type="component" value="Unassembled WGS sequence"/>
</dbReference>
<dbReference type="EMBL" id="VBAK01000105">
    <property type="protein sequence ID" value="TMI91095.1"/>
    <property type="molecule type" value="Genomic_DNA"/>
</dbReference>
<dbReference type="GO" id="GO:0005737">
    <property type="term" value="C:cytoplasm"/>
    <property type="evidence" value="ECO:0007669"/>
    <property type="project" value="UniProtKB-SubCell"/>
</dbReference>
<protein>
    <recommendedName>
        <fullName evidence="7">N-acetyl-gamma-glutamyl-phosphate reductase</fullName>
        <shortName evidence="7">AGPR</shortName>
        <ecNumber evidence="7">1.2.1.38</ecNumber>
    </recommendedName>
    <alternativeName>
        <fullName evidence="7">N-acetyl-glutamate semialdehyde dehydrogenase</fullName>
        <shortName evidence="7">NAGSA dehydrogenase</shortName>
    </alternativeName>
</protein>
<evidence type="ECO:0000256" key="5">
    <source>
        <dbReference type="ARBA" id="ARBA00023002"/>
    </source>
</evidence>
<dbReference type="UniPathway" id="UPA00068">
    <property type="reaction ID" value="UER00108"/>
</dbReference>
<keyword evidence="7" id="KW-0963">Cytoplasm</keyword>
<name>A0A537K5R9_9BACT</name>
<evidence type="ECO:0000256" key="7">
    <source>
        <dbReference type="HAMAP-Rule" id="MF_00150"/>
    </source>
</evidence>
<dbReference type="GO" id="GO:0006526">
    <property type="term" value="P:L-arginine biosynthetic process"/>
    <property type="evidence" value="ECO:0007669"/>
    <property type="project" value="UniProtKB-UniRule"/>
</dbReference>
<accession>A0A537K5R9</accession>
<dbReference type="Gene3D" id="3.30.360.10">
    <property type="entry name" value="Dihydrodipicolinate Reductase, domain 2"/>
    <property type="match status" value="1"/>
</dbReference>
<dbReference type="SUPFAM" id="SSF51735">
    <property type="entry name" value="NAD(P)-binding Rossmann-fold domains"/>
    <property type="match status" value="1"/>
</dbReference>
<comment type="caution">
    <text evidence="9">The sequence shown here is derived from an EMBL/GenBank/DDBJ whole genome shotgun (WGS) entry which is preliminary data.</text>
</comment>
<dbReference type="InterPro" id="IPR000706">
    <property type="entry name" value="AGPR_type-1"/>
</dbReference>
<keyword evidence="4 7" id="KW-0521">NADP</keyword>
<dbReference type="SUPFAM" id="SSF55347">
    <property type="entry name" value="Glyceraldehyde-3-phosphate dehydrogenase-like, C-terminal domain"/>
    <property type="match status" value="1"/>
</dbReference>
<evidence type="ECO:0000259" key="8">
    <source>
        <dbReference type="SMART" id="SM00859"/>
    </source>
</evidence>
<dbReference type="SMART" id="SM00859">
    <property type="entry name" value="Semialdhyde_dh"/>
    <property type="match status" value="1"/>
</dbReference>
<dbReference type="EC" id="1.2.1.38" evidence="7"/>
<dbReference type="InterPro" id="IPR000534">
    <property type="entry name" value="Semialdehyde_DH_NAD-bd"/>
</dbReference>
<proteinExistence type="inferred from homology"/>
<dbReference type="FunFam" id="3.30.360.10:FF:000014">
    <property type="entry name" value="N-acetyl-gamma-glutamyl-phosphate reductase"/>
    <property type="match status" value="1"/>
</dbReference>
<evidence type="ECO:0000313" key="9">
    <source>
        <dbReference type="EMBL" id="TMI91095.1"/>
    </source>
</evidence>
<evidence type="ECO:0000313" key="10">
    <source>
        <dbReference type="Proteomes" id="UP000318509"/>
    </source>
</evidence>
<gene>
    <name evidence="7" type="primary">argC</name>
    <name evidence="9" type="ORF">E6H00_05285</name>
</gene>
<dbReference type="Gene3D" id="3.40.50.720">
    <property type="entry name" value="NAD(P)-binding Rossmann-like Domain"/>
    <property type="match status" value="1"/>
</dbReference>
<keyword evidence="2 7" id="KW-0055">Arginine biosynthesis</keyword>
<dbReference type="AlphaFoldDB" id="A0A537K5R9"/>
<keyword evidence="3 7" id="KW-0028">Amino-acid biosynthesis</keyword>
<reference evidence="9 10" key="1">
    <citation type="journal article" date="2019" name="Nat. Microbiol.">
        <title>Mediterranean grassland soil C-N compound turnover is dependent on rainfall and depth, and is mediated by genomically divergent microorganisms.</title>
        <authorList>
            <person name="Diamond S."/>
            <person name="Andeer P.F."/>
            <person name="Li Z."/>
            <person name="Crits-Christoph A."/>
            <person name="Burstein D."/>
            <person name="Anantharaman K."/>
            <person name="Lane K.R."/>
            <person name="Thomas B.C."/>
            <person name="Pan C."/>
            <person name="Northen T.R."/>
            <person name="Banfield J.F."/>
        </authorList>
    </citation>
    <scope>NUCLEOTIDE SEQUENCE [LARGE SCALE GENOMIC DNA]</scope>
    <source>
        <strain evidence="9">NP_3</strain>
    </source>
</reference>
<comment type="function">
    <text evidence="7">Catalyzes the NADPH-dependent reduction of N-acetyl-5-glutamyl phosphate to yield N-acetyl-L-glutamate 5-semialdehyde.</text>
</comment>
<dbReference type="PANTHER" id="PTHR32338:SF10">
    <property type="entry name" value="N-ACETYL-GAMMA-GLUTAMYL-PHOSPHATE REDUCTASE, CHLOROPLASTIC-RELATED"/>
    <property type="match status" value="1"/>
</dbReference>
<feature type="domain" description="Semialdehyde dehydrogenase NAD-binding" evidence="8">
    <location>
        <begin position="4"/>
        <end position="143"/>
    </location>
</feature>
<evidence type="ECO:0000256" key="6">
    <source>
        <dbReference type="ARBA" id="ARBA00050557"/>
    </source>
</evidence>
<comment type="catalytic activity">
    <reaction evidence="6 7">
        <text>N-acetyl-L-glutamate 5-semialdehyde + phosphate + NADP(+) = N-acetyl-L-glutamyl 5-phosphate + NADPH + H(+)</text>
        <dbReference type="Rhea" id="RHEA:21588"/>
        <dbReference type="ChEBI" id="CHEBI:15378"/>
        <dbReference type="ChEBI" id="CHEBI:29123"/>
        <dbReference type="ChEBI" id="CHEBI:43474"/>
        <dbReference type="ChEBI" id="CHEBI:57783"/>
        <dbReference type="ChEBI" id="CHEBI:57936"/>
        <dbReference type="ChEBI" id="CHEBI:58349"/>
        <dbReference type="EC" id="1.2.1.38"/>
    </reaction>
</comment>
<dbReference type="GO" id="GO:0003942">
    <property type="term" value="F:N-acetyl-gamma-glutamyl-phosphate reductase activity"/>
    <property type="evidence" value="ECO:0007669"/>
    <property type="project" value="UniProtKB-UniRule"/>
</dbReference>
<dbReference type="PANTHER" id="PTHR32338">
    <property type="entry name" value="N-ACETYL-GAMMA-GLUTAMYL-PHOSPHATE REDUCTASE, CHLOROPLASTIC-RELATED-RELATED"/>
    <property type="match status" value="1"/>
</dbReference>
<evidence type="ECO:0000256" key="4">
    <source>
        <dbReference type="ARBA" id="ARBA00022857"/>
    </source>
</evidence>
<evidence type="ECO:0000256" key="1">
    <source>
        <dbReference type="ARBA" id="ARBA00004862"/>
    </source>
</evidence>
<evidence type="ECO:0000256" key="3">
    <source>
        <dbReference type="ARBA" id="ARBA00022605"/>
    </source>
</evidence>
<dbReference type="GO" id="GO:0070401">
    <property type="term" value="F:NADP+ binding"/>
    <property type="evidence" value="ECO:0007669"/>
    <property type="project" value="InterPro"/>
</dbReference>
<keyword evidence="5 7" id="KW-0560">Oxidoreductase</keyword>
<comment type="similarity">
    <text evidence="7">Belongs to the NAGSA dehydrogenase family. Type 1 subfamily.</text>
</comment>
<dbReference type="CDD" id="cd17895">
    <property type="entry name" value="AGPR_1_N"/>
    <property type="match status" value="1"/>
</dbReference>
<dbReference type="Pfam" id="PF01118">
    <property type="entry name" value="Semialdhyde_dh"/>
    <property type="match status" value="1"/>
</dbReference>
<dbReference type="GO" id="GO:0051287">
    <property type="term" value="F:NAD binding"/>
    <property type="evidence" value="ECO:0007669"/>
    <property type="project" value="InterPro"/>
</dbReference>
<comment type="pathway">
    <text evidence="1 7">Amino-acid biosynthesis; L-arginine biosynthesis; N(2)-acetyl-L-ornithine from L-glutamate: step 3/4.</text>
</comment>
<organism evidence="9 10">
    <name type="scientific">Candidatus Segetimicrobium genomatis</name>
    <dbReference type="NCBI Taxonomy" id="2569760"/>
    <lineage>
        <taxon>Bacteria</taxon>
        <taxon>Bacillati</taxon>
        <taxon>Candidatus Sysuimicrobiota</taxon>
        <taxon>Candidatus Sysuimicrobiia</taxon>
        <taxon>Candidatus Sysuimicrobiales</taxon>
        <taxon>Candidatus Segetimicrobiaceae</taxon>
        <taxon>Candidatus Segetimicrobium</taxon>
    </lineage>
</organism>
<dbReference type="HAMAP" id="MF_00150">
    <property type="entry name" value="ArgC_type1"/>
    <property type="match status" value="1"/>
</dbReference>
<comment type="subcellular location">
    <subcellularLocation>
        <location evidence="7">Cytoplasm</location>
    </subcellularLocation>
</comment>
<dbReference type="InterPro" id="IPR036291">
    <property type="entry name" value="NAD(P)-bd_dom_sf"/>
</dbReference>
<evidence type="ECO:0000256" key="2">
    <source>
        <dbReference type="ARBA" id="ARBA00022571"/>
    </source>
</evidence>
<dbReference type="NCBIfam" id="TIGR01850">
    <property type="entry name" value="argC"/>
    <property type="match status" value="1"/>
</dbReference>
<dbReference type="InterPro" id="IPR050085">
    <property type="entry name" value="AGPR"/>
</dbReference>
<sequence>MAVRVSVIGASGYGGAEAVRLLATHPEVRLAHVTAEAQKGRPIADLYPNLRGFVDLVTEPLDATAIGGDSDLVIVSLPSGKAMEIVPELLERGARVIDVAADFRLRDPSLYPAWYSFTHTAPRYLAEAVYGLPELHRAAIRPARLVANPGCYPAAALLALTPLVRAGVVRRTGIVIDAKSGVSGAGRGGAAGGHGFSEANEDVRAYAIPGHAHTAEIEQELSGQAGGAGAAGDVRVTFAPHLVPMTRGILVTAYAPLARRLTTPEALGLYREAYAAEPFVRVLPDGALPQTKATLGSNYCDVAVRVDARAEMAIAIAAIDNLGKGAAGQAVQNLNLMLGLPEAAGLRVPALYP</sequence>
<dbReference type="InterPro" id="IPR058924">
    <property type="entry name" value="AGPR_dimerisation_dom"/>
</dbReference>